<dbReference type="OrthoDB" id="2191774at2759"/>
<dbReference type="VEuPathDB" id="MicrosporidiaDB:M896_090700"/>
<protein>
    <submittedName>
        <fullName evidence="1">Uncharacterized protein</fullName>
    </submittedName>
</protein>
<comment type="caution">
    <text evidence="1">The sequence shown here is derived from an EMBL/GenBank/DDBJ whole genome shotgun (WGS) entry which is preliminary data.</text>
</comment>
<dbReference type="RefSeq" id="XP_014563186.1">
    <property type="nucleotide sequence ID" value="XM_014707700.1"/>
</dbReference>
<sequence length="864" mass="99099">MIEPIRLPLRKIKFEEYINSTGGIIDDAQGRVSDANVDLNEFVCMFVNQAMKEMRDALNKYHSVSEMICRKELSVFFRQKAADFECLFILLSGAEYLRNSRSNEYRMKMISHADHAYVRIADDLAYVFESLKPMIAPKGDVFTCLQANLDPDYLLPKLYEPSNSSVSDEDKCNSMEVEDGIEFEQMHRASKIYLGREDLSIYRNVKVENGMVYLKDEHFLFTLALCGDISKPQWKLIDVQGEDDAFSRHLLFCMPSSVSAISRFSRVYESHFRMRQMFLVVKAASERIDMEVNGHYRRFEVVVGKFKMSVKIEEHTILGWIYVGNEKARIGENDMQGCVNGIQRNAIDEFECWISNYLCKDGTDARFSFINGFVASGRSFRSALDLEMFLDKDRENSVFYEFFENTFRGVHEGIGQRCEVFRNYRSELFGKKNVFITKSRVFLCVCLVGLTNTCMNLKVYAGSHELMDFFDYVEVLLRIDANGRVIGVANLNCNENNDVLDIANGMLTSQAIPIESVYEYFIQSMEILFFVHNACCIANQVVVVMDRIIVNHEMHGGRLCVVVSLNEQNLVVCVDFEASAGFPALLNAPLERMVRIDAFEEYMRFAICMIDIKMDFENKEGRAELGSMNSIGIVSMEVERGLDIRLTGMDMNLSFNDFEGKMNLEVNTLGMNDVFECIPKTNAVDILICFYEFFLKGFIPCVCTSSGLVFKFRYASQGTLRLKMVSRSAYKVCVEGLNGDFNEFSGISIGMNAQLLQKLDQLYYDERIQHIASLARIEYEVQDESRKVVIVTPCGQFNISVNGNTWDFAIMLNTMKLNEEVLSTICMYFNKELTIGRNISMMLGYLRSDIYILRLIEKLGLQIR</sequence>
<reference evidence="1 2" key="1">
    <citation type="journal article" date="2014" name="MBio">
        <title>The Ordospora colligata genome; evolution of extreme reduction in microsporidia and host-to-parasite horizontal gene transfer.</title>
        <authorList>
            <person name="Pombert J.-F."/>
            <person name="Haag K.L."/>
            <person name="Beidas S."/>
            <person name="Ebert D."/>
            <person name="Keeling P.J."/>
        </authorList>
    </citation>
    <scope>NUCLEOTIDE SEQUENCE [LARGE SCALE GENOMIC DNA]</scope>
    <source>
        <strain evidence="1 2">OC4</strain>
    </source>
</reference>
<dbReference type="EMBL" id="JOKQ01000009">
    <property type="protein sequence ID" value="KHN69144.1"/>
    <property type="molecule type" value="Genomic_DNA"/>
</dbReference>
<accession>A0A0B2UIT1</accession>
<organism evidence="1 2">
    <name type="scientific">Ordospora colligata OC4</name>
    <dbReference type="NCBI Taxonomy" id="1354746"/>
    <lineage>
        <taxon>Eukaryota</taxon>
        <taxon>Fungi</taxon>
        <taxon>Fungi incertae sedis</taxon>
        <taxon>Microsporidia</taxon>
        <taxon>Ordosporidae</taxon>
        <taxon>Ordospora</taxon>
    </lineage>
</organism>
<proteinExistence type="predicted"/>
<evidence type="ECO:0000313" key="2">
    <source>
        <dbReference type="Proteomes" id="UP000031056"/>
    </source>
</evidence>
<dbReference type="AlphaFoldDB" id="A0A0B2UIT1"/>
<name>A0A0B2UIT1_9MICR</name>
<dbReference type="HOGENOM" id="CLU_353369_0_0_1"/>
<keyword evidence="2" id="KW-1185">Reference proteome</keyword>
<dbReference type="Proteomes" id="UP000031056">
    <property type="component" value="Unassembled WGS sequence"/>
</dbReference>
<gene>
    <name evidence="1" type="ORF">M896_090700</name>
</gene>
<dbReference type="InParanoid" id="A0A0B2UIT1"/>
<dbReference type="GeneID" id="26262284"/>
<evidence type="ECO:0000313" key="1">
    <source>
        <dbReference type="EMBL" id="KHN69144.1"/>
    </source>
</evidence>